<dbReference type="Proteomes" id="UP000235023">
    <property type="component" value="Unassembled WGS sequence"/>
</dbReference>
<evidence type="ECO:0000313" key="2">
    <source>
        <dbReference type="EMBL" id="PLN82610.1"/>
    </source>
</evidence>
<keyword evidence="1" id="KW-0812">Transmembrane</keyword>
<dbReference type="EMBL" id="KZ559525">
    <property type="protein sequence ID" value="PLN82610.1"/>
    <property type="molecule type" value="Genomic_DNA"/>
</dbReference>
<feature type="transmembrane region" description="Helical" evidence="1">
    <location>
        <begin position="691"/>
        <end position="712"/>
    </location>
</feature>
<keyword evidence="1" id="KW-0472">Membrane</keyword>
<dbReference type="AlphaFoldDB" id="A0A2J5HZ12"/>
<accession>A0A2J5HZ12</accession>
<feature type="transmembrane region" description="Helical" evidence="1">
    <location>
        <begin position="163"/>
        <end position="183"/>
    </location>
</feature>
<organism evidence="2 3">
    <name type="scientific">Aspergillus taichungensis</name>
    <dbReference type="NCBI Taxonomy" id="482145"/>
    <lineage>
        <taxon>Eukaryota</taxon>
        <taxon>Fungi</taxon>
        <taxon>Dikarya</taxon>
        <taxon>Ascomycota</taxon>
        <taxon>Pezizomycotina</taxon>
        <taxon>Eurotiomycetes</taxon>
        <taxon>Eurotiomycetidae</taxon>
        <taxon>Eurotiales</taxon>
        <taxon>Aspergillaceae</taxon>
        <taxon>Aspergillus</taxon>
        <taxon>Aspergillus subgen. Circumdati</taxon>
    </lineage>
</organism>
<proteinExistence type="predicted"/>
<gene>
    <name evidence="2" type="ORF">BDW42DRAFT_166220</name>
</gene>
<evidence type="ECO:0008006" key="4">
    <source>
        <dbReference type="Google" id="ProtNLM"/>
    </source>
</evidence>
<evidence type="ECO:0000256" key="1">
    <source>
        <dbReference type="SAM" id="Phobius"/>
    </source>
</evidence>
<keyword evidence="1" id="KW-1133">Transmembrane helix</keyword>
<reference evidence="3" key="1">
    <citation type="submission" date="2017-12" db="EMBL/GenBank/DDBJ databases">
        <authorList>
            <consortium name="DOE Joint Genome Institute"/>
            <person name="Mondo S.J."/>
            <person name="Kjaerbolling I."/>
            <person name="Vesth T.C."/>
            <person name="Frisvad J.C."/>
            <person name="Nybo J.L."/>
            <person name="Theobald S."/>
            <person name="Kuo A."/>
            <person name="Bowyer P."/>
            <person name="Matsuda Y."/>
            <person name="Lyhne E.K."/>
            <person name="Kogle M.E."/>
            <person name="Clum A."/>
            <person name="Lipzen A."/>
            <person name="Salamov A."/>
            <person name="Ngan C.Y."/>
            <person name="Daum C."/>
            <person name="Chiniquy J."/>
            <person name="Barry K."/>
            <person name="LaButti K."/>
            <person name="Haridas S."/>
            <person name="Simmons B.A."/>
            <person name="Magnuson J.K."/>
            <person name="Mortensen U.H."/>
            <person name="Larsen T.O."/>
            <person name="Grigoriev I.V."/>
            <person name="Baker S.E."/>
            <person name="Andersen M.R."/>
            <person name="Nordberg H.P."/>
            <person name="Cantor M.N."/>
            <person name="Hua S.X."/>
        </authorList>
    </citation>
    <scope>NUCLEOTIDE SEQUENCE [LARGE SCALE GENOMIC DNA]</scope>
    <source>
        <strain evidence="3">IBT 19404</strain>
    </source>
</reference>
<name>A0A2J5HZ12_9EURO</name>
<sequence length="882" mass="100570">MEANAFSPIFSRTSEEKEIRRERDIHRRVHHQYDGTRDLMGWLSQYRYRKPVATDAAIELRIQELSRVEEGVTADFRGQFRKLDGELIEKELDLDVYYSTTRKRPRRLLVQVTEESLEKYSTRHWRYRKVKGRVPVVMRLTELCLNPLFELAPPKERPIAKRIAGWALSPVCTIFLGFVIQVMMASELMLAPWADNGESDSGDYEDIEHYHWEWPKHATNILDQRPGSSDQHPSSSVLQEQDREFEVAMLTFPRRLVVRDSQTGDWAVKKAVDLRHPSTGALPRYIFMSYSPSCFPNVPNIKEYINEAGKAMIEYENSSLGEGERPIEAFWTDRSCIPGEGQTQQEYTEDVNTICDAVRQAERVYIVLPEDTTEAKQRWGNRVWTLPEALLAADKMRYCVPSHDAGFVCPETHLTLLQVYETFWERQRSENAVANSEIGLLVEHFSGTLTLSSIQLFAYATQAISRRQVSLQFGKSTQVMAHTRIDVALATMGLLAYRIPTDPTDNNFQAMARLSLANDSDQLLERLVCLLPNPASRTAPYARVHSDKEHILNRDCPVACSEELLLNMAVEDQFGSRLWDITPTCKLVGVGDDAHLPTVILDQCRATPIRWKRFPQMRYSQQIKTIRGVLATKVVLWGCFWLHQALSALWIAIPLSIALFHEEVGQALKDIPQEYRQIVRYTIQAFSSPFIGFYLVGVAIYIGVAWVLSLFAPAAINHISKSGDPGLKGQLVGFEGTMDLRHLERLIFGNVQDRLFYTPSCTPLTRDLRDPKYREAKDLDFTLMEALLRPGERLFSIVDMGTLSVTVIAAERPPTVALICGRDAGMLRALLCSWRFENNCLYKETVMRMRSSMFDRTTAQDWVKVSLASQGAAARAYLGTFS</sequence>
<evidence type="ECO:0000313" key="3">
    <source>
        <dbReference type="Proteomes" id="UP000235023"/>
    </source>
</evidence>
<dbReference type="OrthoDB" id="2624308at2759"/>
<keyword evidence="3" id="KW-1185">Reference proteome</keyword>
<protein>
    <recommendedName>
        <fullName evidence="4">Heterokaryon incompatibility domain-containing protein</fullName>
    </recommendedName>
</protein>